<evidence type="ECO:0000256" key="1">
    <source>
        <dbReference type="SAM" id="MobiDB-lite"/>
    </source>
</evidence>
<gene>
    <name evidence="2" type="ORF">PENNAL_c0046G10063</name>
</gene>
<feature type="compositionally biased region" description="Polar residues" evidence="1">
    <location>
        <begin position="347"/>
        <end position="370"/>
    </location>
</feature>
<comment type="caution">
    <text evidence="2">The sequence shown here is derived from an EMBL/GenBank/DDBJ whole genome shotgun (WGS) entry which is preliminary data.</text>
</comment>
<dbReference type="STRING" id="60175.A0A1V6XZC6"/>
<sequence>MPPRRSTKRAYSEPPVDEESTKKHKPTNGKREVSPSPSSSDFSPDEGESHLPLAPEDPNYRWKHNGDEPITDPALVPEGWNADELDLDVNDIDSQIERCVERISDRILPDFFKFRLSQYERRRAARDEMVHSEPTGLGWDIVRRLNHLKEIETHLNANWDPDNQLPNAKALIKAYREEKLGWSRGWVSYWSNGVQLNKPQEFDAEFHKNLAEQHDTTKAWWVEGFPVDIAADSQLPGITRINIWTCHDTGADIMAVPQCYIDQLEAMGLPVYVQGYNIMDIPGGSSCHKVVEVDVRLTDPNERSKELAGSAKQFRANGSATSAYRSSSSGGWLSTPVFNAAGKCRKTTPSAGTHTPTSTERTNGTSEERE</sequence>
<dbReference type="EMBL" id="MOOB01000046">
    <property type="protein sequence ID" value="OQE80484.1"/>
    <property type="molecule type" value="Genomic_DNA"/>
</dbReference>
<organism evidence="2 3">
    <name type="scientific">Penicillium nalgiovense</name>
    <dbReference type="NCBI Taxonomy" id="60175"/>
    <lineage>
        <taxon>Eukaryota</taxon>
        <taxon>Fungi</taxon>
        <taxon>Dikarya</taxon>
        <taxon>Ascomycota</taxon>
        <taxon>Pezizomycotina</taxon>
        <taxon>Eurotiomycetes</taxon>
        <taxon>Eurotiomycetidae</taxon>
        <taxon>Eurotiales</taxon>
        <taxon>Aspergillaceae</taxon>
        <taxon>Penicillium</taxon>
    </lineage>
</organism>
<feature type="compositionally biased region" description="Basic and acidic residues" evidence="1">
    <location>
        <begin position="58"/>
        <end position="67"/>
    </location>
</feature>
<evidence type="ECO:0000313" key="3">
    <source>
        <dbReference type="Proteomes" id="UP000191691"/>
    </source>
</evidence>
<reference evidence="3" key="1">
    <citation type="journal article" date="2017" name="Nat. Microbiol.">
        <title>Global analysis of biosynthetic gene clusters reveals vast potential of secondary metabolite production in Penicillium species.</title>
        <authorList>
            <person name="Nielsen J.C."/>
            <person name="Grijseels S."/>
            <person name="Prigent S."/>
            <person name="Ji B."/>
            <person name="Dainat J."/>
            <person name="Nielsen K.F."/>
            <person name="Frisvad J.C."/>
            <person name="Workman M."/>
            <person name="Nielsen J."/>
        </authorList>
    </citation>
    <scope>NUCLEOTIDE SEQUENCE [LARGE SCALE GENOMIC DNA]</scope>
    <source>
        <strain evidence="3">IBT 13039</strain>
    </source>
</reference>
<feature type="region of interest" description="Disordered" evidence="1">
    <location>
        <begin position="1"/>
        <end position="77"/>
    </location>
</feature>
<name>A0A1V6XZC6_PENNA</name>
<keyword evidence="3" id="KW-1185">Reference proteome</keyword>
<proteinExistence type="predicted"/>
<dbReference type="Proteomes" id="UP000191691">
    <property type="component" value="Unassembled WGS sequence"/>
</dbReference>
<accession>A0A1V6XZC6</accession>
<dbReference type="AlphaFoldDB" id="A0A1V6XZC6"/>
<protein>
    <submittedName>
        <fullName evidence="2">Uncharacterized protein</fullName>
    </submittedName>
</protein>
<feature type="region of interest" description="Disordered" evidence="1">
    <location>
        <begin position="343"/>
        <end position="370"/>
    </location>
</feature>
<evidence type="ECO:0000313" key="2">
    <source>
        <dbReference type="EMBL" id="OQE80484.1"/>
    </source>
</evidence>